<dbReference type="OrthoDB" id="149040at2"/>
<dbReference type="Gene3D" id="1.10.10.60">
    <property type="entry name" value="Homeodomain-like"/>
    <property type="match status" value="2"/>
</dbReference>
<proteinExistence type="predicted"/>
<dbReference type="SMART" id="SM00342">
    <property type="entry name" value="HTH_ARAC"/>
    <property type="match status" value="1"/>
</dbReference>
<evidence type="ECO:0000313" key="6">
    <source>
        <dbReference type="Proteomes" id="UP000187074"/>
    </source>
</evidence>
<comment type="caution">
    <text evidence="5">The sequence shown here is derived from an EMBL/GenBank/DDBJ whole genome shotgun (WGS) entry which is preliminary data.</text>
</comment>
<keyword evidence="2" id="KW-0238">DNA-binding</keyword>
<dbReference type="RefSeq" id="WP_076320781.1">
    <property type="nucleotide sequence ID" value="NZ_JBCNGP010000005.1"/>
</dbReference>
<dbReference type="PANTHER" id="PTHR43280">
    <property type="entry name" value="ARAC-FAMILY TRANSCRIPTIONAL REGULATOR"/>
    <property type="match status" value="1"/>
</dbReference>
<gene>
    <name evidence="5" type="ORF">BK123_02180</name>
</gene>
<dbReference type="PROSITE" id="PS00041">
    <property type="entry name" value="HTH_ARAC_FAMILY_1"/>
    <property type="match status" value="1"/>
</dbReference>
<organism evidence="5 6">
    <name type="scientific">Paenibacillus lautus</name>
    <name type="common">Bacillus lautus</name>
    <dbReference type="NCBI Taxonomy" id="1401"/>
    <lineage>
        <taxon>Bacteria</taxon>
        <taxon>Bacillati</taxon>
        <taxon>Bacillota</taxon>
        <taxon>Bacilli</taxon>
        <taxon>Bacillales</taxon>
        <taxon>Paenibacillaceae</taxon>
        <taxon>Paenibacillus</taxon>
    </lineage>
</organism>
<dbReference type="InterPro" id="IPR018062">
    <property type="entry name" value="HTH_AraC-typ_CS"/>
</dbReference>
<dbReference type="PRINTS" id="PR00032">
    <property type="entry name" value="HTHARAC"/>
</dbReference>
<dbReference type="PROSITE" id="PS01124">
    <property type="entry name" value="HTH_ARAC_FAMILY_2"/>
    <property type="match status" value="1"/>
</dbReference>
<dbReference type="AlphaFoldDB" id="A0A1R1B8G7"/>
<dbReference type="InterPro" id="IPR003313">
    <property type="entry name" value="AraC-bd"/>
</dbReference>
<sequence length="310" mass="35321">MQINDETFIPLFKRANSILNRTLNRIDQQELSIRIHYWGFMPRHYDNTEHRHSFFEACYVLTGRGSYIENETEFHLHPGTLFLSRPGVQHQIKSREGLALCYVAFELDESANNDFHTAAFRRLASQGIPVLQEGAGQAPGLLWLSLLSVFQSGSGGKQHPPHMLNSMAISLILSILAAHGPGFYQEPSDGGANEEGASMFHQAELFIKDNLGEPLSLERVAGHLHVTTRHLTRLFRKYGHQSFVHYVQEQRVQQAKHLLLNTDRQIKEIAISCGFESVHYFTRVFTSKLGVTPARFRRSQFSEGRYDSEL</sequence>
<keyword evidence="1" id="KW-0805">Transcription regulation</keyword>
<dbReference type="InterPro" id="IPR009057">
    <property type="entry name" value="Homeodomain-like_sf"/>
</dbReference>
<evidence type="ECO:0000259" key="4">
    <source>
        <dbReference type="PROSITE" id="PS01124"/>
    </source>
</evidence>
<dbReference type="InterPro" id="IPR020449">
    <property type="entry name" value="Tscrpt_reg_AraC-type_HTH"/>
</dbReference>
<dbReference type="EMBL" id="MRTF01000001">
    <property type="protein sequence ID" value="OME96417.1"/>
    <property type="molecule type" value="Genomic_DNA"/>
</dbReference>
<dbReference type="PANTHER" id="PTHR43280:SF28">
    <property type="entry name" value="HTH-TYPE TRANSCRIPTIONAL ACTIVATOR RHAS"/>
    <property type="match status" value="1"/>
</dbReference>
<dbReference type="GO" id="GO:0043565">
    <property type="term" value="F:sequence-specific DNA binding"/>
    <property type="evidence" value="ECO:0007669"/>
    <property type="project" value="InterPro"/>
</dbReference>
<evidence type="ECO:0000313" key="5">
    <source>
        <dbReference type="EMBL" id="OME96417.1"/>
    </source>
</evidence>
<dbReference type="GO" id="GO:0003700">
    <property type="term" value="F:DNA-binding transcription factor activity"/>
    <property type="evidence" value="ECO:0007669"/>
    <property type="project" value="InterPro"/>
</dbReference>
<dbReference type="SUPFAM" id="SSF51215">
    <property type="entry name" value="Regulatory protein AraC"/>
    <property type="match status" value="1"/>
</dbReference>
<evidence type="ECO:0000256" key="3">
    <source>
        <dbReference type="ARBA" id="ARBA00023163"/>
    </source>
</evidence>
<protein>
    <submittedName>
        <fullName evidence="5">AraC family transcriptional regulator</fullName>
    </submittedName>
</protein>
<feature type="domain" description="HTH araC/xylS-type" evidence="4">
    <location>
        <begin position="201"/>
        <end position="299"/>
    </location>
</feature>
<evidence type="ECO:0000256" key="1">
    <source>
        <dbReference type="ARBA" id="ARBA00023015"/>
    </source>
</evidence>
<dbReference type="STRING" id="1401.BK123_02180"/>
<dbReference type="Pfam" id="PF02311">
    <property type="entry name" value="AraC_binding"/>
    <property type="match status" value="1"/>
</dbReference>
<dbReference type="SUPFAM" id="SSF46689">
    <property type="entry name" value="Homeodomain-like"/>
    <property type="match status" value="2"/>
</dbReference>
<dbReference type="InterPro" id="IPR037923">
    <property type="entry name" value="HTH-like"/>
</dbReference>
<dbReference type="InterPro" id="IPR014710">
    <property type="entry name" value="RmlC-like_jellyroll"/>
</dbReference>
<keyword evidence="3" id="KW-0804">Transcription</keyword>
<name>A0A1R1B8G7_PAELA</name>
<dbReference type="InterPro" id="IPR018060">
    <property type="entry name" value="HTH_AraC"/>
</dbReference>
<evidence type="ECO:0000256" key="2">
    <source>
        <dbReference type="ARBA" id="ARBA00023125"/>
    </source>
</evidence>
<reference evidence="5 6" key="1">
    <citation type="submission" date="2016-11" db="EMBL/GenBank/DDBJ databases">
        <title>Paenibacillus species isolates.</title>
        <authorList>
            <person name="Beno S.M."/>
        </authorList>
    </citation>
    <scope>NUCLEOTIDE SEQUENCE [LARGE SCALE GENOMIC DNA]</scope>
    <source>
        <strain evidence="5 6">FSL F4-0100</strain>
    </source>
</reference>
<accession>A0A1R1B8G7</accession>
<dbReference type="Gene3D" id="2.60.120.10">
    <property type="entry name" value="Jelly Rolls"/>
    <property type="match status" value="1"/>
</dbReference>
<dbReference type="Proteomes" id="UP000187074">
    <property type="component" value="Unassembled WGS sequence"/>
</dbReference>
<dbReference type="Pfam" id="PF12833">
    <property type="entry name" value="HTH_18"/>
    <property type="match status" value="1"/>
</dbReference>